<organism evidence="2 3">
    <name type="scientific">Citrifermentans bremense</name>
    <dbReference type="NCBI Taxonomy" id="60035"/>
    <lineage>
        <taxon>Bacteria</taxon>
        <taxon>Pseudomonadati</taxon>
        <taxon>Thermodesulfobacteriota</taxon>
        <taxon>Desulfuromonadia</taxon>
        <taxon>Geobacterales</taxon>
        <taxon>Geobacteraceae</taxon>
        <taxon>Citrifermentans</taxon>
    </lineage>
</organism>
<dbReference type="Proteomes" id="UP000515472">
    <property type="component" value="Chromosome"/>
</dbReference>
<dbReference type="InterPro" id="IPR007838">
    <property type="entry name" value="Cell_div_ZapA-like"/>
</dbReference>
<dbReference type="Pfam" id="PF05164">
    <property type="entry name" value="ZapA"/>
    <property type="match status" value="1"/>
</dbReference>
<dbReference type="EMBL" id="AP023213">
    <property type="protein sequence ID" value="BCG48423.1"/>
    <property type="molecule type" value="Genomic_DNA"/>
</dbReference>
<gene>
    <name evidence="2" type="ORF">GEOBRER4_n3312</name>
</gene>
<feature type="coiled-coil region" evidence="1">
    <location>
        <begin position="56"/>
        <end position="87"/>
    </location>
</feature>
<reference evidence="2 3" key="1">
    <citation type="submission" date="2020-06" db="EMBL/GenBank/DDBJ databases">
        <title>Interaction of electrochemicaly active bacteria, Geobacter bremensis R4 on different carbon anode.</title>
        <authorList>
            <person name="Meng L."/>
            <person name="Yoshida N."/>
        </authorList>
    </citation>
    <scope>NUCLEOTIDE SEQUENCE [LARGE SCALE GENOMIC DNA]</scope>
    <source>
        <strain evidence="2 3">R4</strain>
    </source>
</reference>
<proteinExistence type="predicted"/>
<accession>A0A6S6M3V7</accession>
<evidence type="ECO:0000313" key="2">
    <source>
        <dbReference type="EMBL" id="BCG48423.1"/>
    </source>
</evidence>
<keyword evidence="1" id="KW-0175">Coiled coil</keyword>
<sequence length="93" mass="10040">MISTHSIRVLGRDLQVKSVSAPEHVAQVEALVNDKLAEAEAAVSGGDTQVVVILALMNLAEALLGAQNELAEERRNSNERIAGLIERLDRQKV</sequence>
<protein>
    <submittedName>
        <fullName evidence="2">Uncharacterized protein</fullName>
    </submittedName>
</protein>
<dbReference type="AlphaFoldDB" id="A0A6S6M3V7"/>
<dbReference type="InterPro" id="IPR036192">
    <property type="entry name" value="Cell_div_ZapA-like_sf"/>
</dbReference>
<dbReference type="SUPFAM" id="SSF102829">
    <property type="entry name" value="Cell division protein ZapA-like"/>
    <property type="match status" value="1"/>
</dbReference>
<dbReference type="RefSeq" id="WP_185243160.1">
    <property type="nucleotide sequence ID" value="NZ_AP023213.1"/>
</dbReference>
<dbReference type="KEGG" id="gbn:GEOBRER4_31730"/>
<name>A0A6S6M3V7_9BACT</name>
<evidence type="ECO:0000313" key="3">
    <source>
        <dbReference type="Proteomes" id="UP000515472"/>
    </source>
</evidence>
<evidence type="ECO:0000256" key="1">
    <source>
        <dbReference type="SAM" id="Coils"/>
    </source>
</evidence>
<keyword evidence="3" id="KW-1185">Reference proteome</keyword>